<dbReference type="Proteomes" id="UP000230423">
    <property type="component" value="Unassembled WGS sequence"/>
</dbReference>
<dbReference type="AlphaFoldDB" id="A0A2G9V357"/>
<reference evidence="1 2" key="1">
    <citation type="submission" date="2015-09" db="EMBL/GenBank/DDBJ databases">
        <title>Draft genome of the parasitic nematode Teladorsagia circumcincta isolate WARC Sus (inbred).</title>
        <authorList>
            <person name="Mitreva M."/>
        </authorList>
    </citation>
    <scope>NUCLEOTIDE SEQUENCE [LARGE SCALE GENOMIC DNA]</scope>
    <source>
        <strain evidence="1 2">S</strain>
    </source>
</reference>
<gene>
    <name evidence="1" type="ORF">TELCIR_00984</name>
</gene>
<dbReference type="Pfam" id="PF03564">
    <property type="entry name" value="DUF1759"/>
    <property type="match status" value="1"/>
</dbReference>
<dbReference type="EMBL" id="KZ345021">
    <property type="protein sequence ID" value="PIO76934.1"/>
    <property type="molecule type" value="Genomic_DNA"/>
</dbReference>
<evidence type="ECO:0000313" key="2">
    <source>
        <dbReference type="Proteomes" id="UP000230423"/>
    </source>
</evidence>
<accession>A0A2G9V357</accession>
<evidence type="ECO:0000313" key="1">
    <source>
        <dbReference type="EMBL" id="PIO76934.1"/>
    </source>
</evidence>
<sequence length="162" mass="18574">MNANSVLPPIVKFHHLTSLLKGEASAAVAGYDHTAENYENAVRTLRETYYRPQLIRAQSSTRLQQMKPANTSALHQRTTLAQTKSLWLQLQKHGDHEDNIFVMRFIRHKFLQRTLVEHVGNLETADLVPWMVPQLLDGLDRAIQMFEVIADTPDHPPAYSRH</sequence>
<proteinExistence type="predicted"/>
<dbReference type="InterPro" id="IPR005312">
    <property type="entry name" value="DUF1759"/>
</dbReference>
<protein>
    <submittedName>
        <fullName evidence="1">Uncharacterized protein</fullName>
    </submittedName>
</protein>
<organism evidence="1 2">
    <name type="scientific">Teladorsagia circumcincta</name>
    <name type="common">Brown stomach worm</name>
    <name type="synonym">Ostertagia circumcincta</name>
    <dbReference type="NCBI Taxonomy" id="45464"/>
    <lineage>
        <taxon>Eukaryota</taxon>
        <taxon>Metazoa</taxon>
        <taxon>Ecdysozoa</taxon>
        <taxon>Nematoda</taxon>
        <taxon>Chromadorea</taxon>
        <taxon>Rhabditida</taxon>
        <taxon>Rhabditina</taxon>
        <taxon>Rhabditomorpha</taxon>
        <taxon>Strongyloidea</taxon>
        <taxon>Trichostrongylidae</taxon>
        <taxon>Teladorsagia</taxon>
    </lineage>
</organism>
<keyword evidence="2" id="KW-1185">Reference proteome</keyword>
<name>A0A2G9V357_TELCI</name>
<dbReference type="OrthoDB" id="5845709at2759"/>